<organism evidence="3">
    <name type="scientific">Schistocephalus solidus</name>
    <name type="common">Tapeworm</name>
    <dbReference type="NCBI Taxonomy" id="70667"/>
    <lineage>
        <taxon>Eukaryota</taxon>
        <taxon>Metazoa</taxon>
        <taxon>Spiralia</taxon>
        <taxon>Lophotrochozoa</taxon>
        <taxon>Platyhelminthes</taxon>
        <taxon>Cestoda</taxon>
        <taxon>Eucestoda</taxon>
        <taxon>Diphyllobothriidea</taxon>
        <taxon>Diphyllobothriidae</taxon>
        <taxon>Schistocephalus</taxon>
    </lineage>
</organism>
<reference evidence="3" key="1">
    <citation type="submission" date="2016-06" db="UniProtKB">
        <authorList>
            <consortium name="WormBaseParasite"/>
        </authorList>
    </citation>
    <scope>IDENTIFICATION</scope>
</reference>
<dbReference type="Proteomes" id="UP000275846">
    <property type="component" value="Unassembled WGS sequence"/>
</dbReference>
<protein>
    <submittedName>
        <fullName evidence="3">AMMECR1 domain-containing protein</fullName>
    </submittedName>
</protein>
<sequence>MGENLVGKIIKELQNLGVSQSPVLALEKLTRCAEFTRWEARCNSYLQEGFPHNEVTALNTRVLEQFVTGIRYPKISKGLLWDRPSAPEKAFDIAREEEILQAACEQLPRSLFSVTVVQPHTSRDGYTQTPWQP</sequence>
<name>A0A183T8J4_SCHSO</name>
<dbReference type="AlphaFoldDB" id="A0A183T8J4"/>
<reference evidence="1 2" key="2">
    <citation type="submission" date="2018-11" db="EMBL/GenBank/DDBJ databases">
        <authorList>
            <consortium name="Pathogen Informatics"/>
        </authorList>
    </citation>
    <scope>NUCLEOTIDE SEQUENCE [LARGE SCALE GENOMIC DNA]</scope>
    <source>
        <strain evidence="1 2">NST_G2</strain>
    </source>
</reference>
<gene>
    <name evidence="1" type="ORF">SSLN_LOCUS12792</name>
</gene>
<dbReference type="WBParaSite" id="SSLN_0001329001-mRNA-1">
    <property type="protein sequence ID" value="SSLN_0001329001-mRNA-1"/>
    <property type="gene ID" value="SSLN_0001329001"/>
</dbReference>
<accession>A0A183T8J4</accession>
<dbReference type="EMBL" id="UYSU01037550">
    <property type="protein sequence ID" value="VDL99177.1"/>
    <property type="molecule type" value="Genomic_DNA"/>
</dbReference>
<evidence type="ECO:0000313" key="3">
    <source>
        <dbReference type="WBParaSite" id="SSLN_0001329001-mRNA-1"/>
    </source>
</evidence>
<evidence type="ECO:0000313" key="1">
    <source>
        <dbReference type="EMBL" id="VDL99177.1"/>
    </source>
</evidence>
<proteinExistence type="predicted"/>
<evidence type="ECO:0000313" key="2">
    <source>
        <dbReference type="Proteomes" id="UP000275846"/>
    </source>
</evidence>
<keyword evidence="2" id="KW-1185">Reference proteome</keyword>